<evidence type="ECO:0000313" key="3">
    <source>
        <dbReference type="Proteomes" id="UP000315677"/>
    </source>
</evidence>
<dbReference type="InterPro" id="IPR036388">
    <property type="entry name" value="WH-like_DNA-bd_sf"/>
</dbReference>
<feature type="domain" description="HTH marR-type" evidence="1">
    <location>
        <begin position="34"/>
        <end position="83"/>
    </location>
</feature>
<accession>A0A543D9P0</accession>
<dbReference type="Proteomes" id="UP000315677">
    <property type="component" value="Unassembled WGS sequence"/>
</dbReference>
<evidence type="ECO:0000259" key="1">
    <source>
        <dbReference type="Pfam" id="PF12802"/>
    </source>
</evidence>
<dbReference type="CDD" id="cd00090">
    <property type="entry name" value="HTH_ARSR"/>
    <property type="match status" value="1"/>
</dbReference>
<dbReference type="InterPro" id="IPR036390">
    <property type="entry name" value="WH_DNA-bd_sf"/>
</dbReference>
<comment type="caution">
    <text evidence="2">The sequence shown here is derived from an EMBL/GenBank/DDBJ whole genome shotgun (WGS) entry which is preliminary data.</text>
</comment>
<dbReference type="SUPFAM" id="SSF46785">
    <property type="entry name" value="Winged helix' DNA-binding domain"/>
    <property type="match status" value="1"/>
</dbReference>
<dbReference type="Pfam" id="PF12802">
    <property type="entry name" value="MarR_2"/>
    <property type="match status" value="1"/>
</dbReference>
<dbReference type="InterPro" id="IPR000835">
    <property type="entry name" value="HTH_MarR-typ"/>
</dbReference>
<dbReference type="Gene3D" id="1.10.10.10">
    <property type="entry name" value="Winged helix-like DNA-binding domain superfamily/Winged helix DNA-binding domain"/>
    <property type="match status" value="1"/>
</dbReference>
<sequence>MNHTTLMTCFGKRDMRYPRRGTVAAMQEWTFLTNHAHVLLCVVRDPQVRLRDVAEVVGITERAAQRIVADLVEAGYLERTREGRRNRYRLHPDLPLRHPMDRDTAIGQLVALLTGIDARSGNLV</sequence>
<dbReference type="InterPro" id="IPR011991">
    <property type="entry name" value="ArsR-like_HTH"/>
</dbReference>
<organism evidence="2 3">
    <name type="scientific">Pseudonocardia kunmingensis</name>
    <dbReference type="NCBI Taxonomy" id="630975"/>
    <lineage>
        <taxon>Bacteria</taxon>
        <taxon>Bacillati</taxon>
        <taxon>Actinomycetota</taxon>
        <taxon>Actinomycetes</taxon>
        <taxon>Pseudonocardiales</taxon>
        <taxon>Pseudonocardiaceae</taxon>
        <taxon>Pseudonocardia</taxon>
    </lineage>
</organism>
<protein>
    <submittedName>
        <fullName evidence="2">MarR family protein</fullName>
    </submittedName>
</protein>
<gene>
    <name evidence="2" type="ORF">FB558_6276</name>
</gene>
<dbReference type="AlphaFoldDB" id="A0A543D9P0"/>
<dbReference type="GO" id="GO:0003700">
    <property type="term" value="F:DNA-binding transcription factor activity"/>
    <property type="evidence" value="ECO:0007669"/>
    <property type="project" value="InterPro"/>
</dbReference>
<evidence type="ECO:0000313" key="2">
    <source>
        <dbReference type="EMBL" id="TQM06042.1"/>
    </source>
</evidence>
<dbReference type="EMBL" id="VFPA01000004">
    <property type="protein sequence ID" value="TQM06042.1"/>
    <property type="molecule type" value="Genomic_DNA"/>
</dbReference>
<proteinExistence type="predicted"/>
<reference evidence="2 3" key="1">
    <citation type="submission" date="2019-06" db="EMBL/GenBank/DDBJ databases">
        <title>Sequencing the genomes of 1000 actinobacteria strains.</title>
        <authorList>
            <person name="Klenk H.-P."/>
        </authorList>
    </citation>
    <scope>NUCLEOTIDE SEQUENCE [LARGE SCALE GENOMIC DNA]</scope>
    <source>
        <strain evidence="2 3">DSM 45301</strain>
    </source>
</reference>
<name>A0A543D9P0_9PSEU</name>
<keyword evidence="3" id="KW-1185">Reference proteome</keyword>